<feature type="chain" id="PRO_5041373884" description="Ubiquitin-like protease family profile domain-containing protein" evidence="5">
    <location>
        <begin position="28"/>
        <end position="1028"/>
    </location>
</feature>
<evidence type="ECO:0000256" key="1">
    <source>
        <dbReference type="ARBA" id="ARBA00005234"/>
    </source>
</evidence>
<keyword evidence="8" id="KW-1185">Reference proteome</keyword>
<feature type="region of interest" description="Disordered" evidence="4">
    <location>
        <begin position="454"/>
        <end position="474"/>
    </location>
</feature>
<reference evidence="7" key="1">
    <citation type="submission" date="2023-03" db="EMBL/GenBank/DDBJ databases">
        <title>Chromosome-scale reference genome and RAD-based genetic map of yellow starthistle (Centaurea solstitialis) reveal putative structural variation and QTLs associated with invader traits.</title>
        <authorList>
            <person name="Reatini B."/>
            <person name="Cang F.A."/>
            <person name="Jiang Q."/>
            <person name="Mckibben M.T.W."/>
            <person name="Barker M.S."/>
            <person name="Rieseberg L.H."/>
            <person name="Dlugosch K.M."/>
        </authorList>
    </citation>
    <scope>NUCLEOTIDE SEQUENCE</scope>
    <source>
        <strain evidence="7">CAN-66</strain>
        <tissue evidence="7">Leaf</tissue>
    </source>
</reference>
<keyword evidence="3" id="KW-0378">Hydrolase</keyword>
<keyword evidence="5" id="KW-0732">Signal</keyword>
<feature type="compositionally biased region" description="Basic and acidic residues" evidence="4">
    <location>
        <begin position="458"/>
        <end position="467"/>
    </location>
</feature>
<keyword evidence="2" id="KW-0645">Protease</keyword>
<evidence type="ECO:0000256" key="5">
    <source>
        <dbReference type="SAM" id="SignalP"/>
    </source>
</evidence>
<dbReference type="Pfam" id="PF02902">
    <property type="entry name" value="Peptidase_C48"/>
    <property type="match status" value="1"/>
</dbReference>
<name>A0AA38WRB1_9ASTR</name>
<comment type="similarity">
    <text evidence="1">Belongs to the peptidase C48 family.</text>
</comment>
<accession>A0AA38WRB1</accession>
<feature type="domain" description="Ubiquitin-like protease family profile" evidence="6">
    <location>
        <begin position="820"/>
        <end position="945"/>
    </location>
</feature>
<evidence type="ECO:0000313" key="7">
    <source>
        <dbReference type="EMBL" id="KAJ9560059.1"/>
    </source>
</evidence>
<dbReference type="SUPFAM" id="SSF54001">
    <property type="entry name" value="Cysteine proteinases"/>
    <property type="match status" value="1"/>
</dbReference>
<dbReference type="InterPro" id="IPR038765">
    <property type="entry name" value="Papain-like_cys_pep_sf"/>
</dbReference>
<sequence length="1028" mass="117774">MKRSFSDNWVVAAAVLCCLIAALQVEGMSTMNHPEGDHHHHGQQPPVISISCLCLRCRLLYKNLPPPSLPPPPPLPLLPEEIGARFATEKRLDDNCHHKCTTDYCDIYYAPNPGTGGLIGETTGKGRGSPSDTAVPPFFPAENSVTEQLCAPLGGYVGQTLYLDYILGNLEHKLKIRPSETKSGHKMRTRGFEPGVNGIASTLPTGYLNTNHSNCQCIQSCQVSFWDFAVIRIKVGWARGWDGMTERKRTGWIESCGSKRVWVGAPEKKKKPALQIYTINTTISYNFNRHSFFLQHNFLQNSAIGMDKPCDICGDIGVIEAITRRRFGRAKNVIKNKLISPRPSAKEPLPEASSQKVSSLSEINTRVSEAQRKNAFSSQFNFKEQKVYIGRTKHISCEEAVKLSEQPSRKAFCSGQGSSKLMPPPLERPLVKTPPQESDTKFEPHMQQLVVHRSTGLKGHEEQEKRKDSRKRKQKIEMIDETVKSDKAVKKMKKQRIPKQSQFPNIKVRTTPKPLYDAMQGLSKEQKECVINMGFEKLLDMKMDGIPSKIGFYVVDNLDVEKMEIKVGQTSLKISNESINEMLGLPIGKRDLTECEYLPDTNKIFQHWKSQFGTTSFVRPSNLKDKIIDSNEADFHFKLNFIALVCNTLGDCNSSVGADGPKNQALLLYVDTFRCDFVNGDRKRPLINRWNYERLRRRQDFETKHGGFGVTELLEPYQEIEENKDLNVKDFEESRRRNINNFKSEKLISIEELNDATFKLMKGYVESLMSNTCVSANVIDTWASILNTEEELRSNESPKRLFLHTEIMPEDLRGKKHNEIERFRIFKSNITSALRENAELINLRKFDLIFFPIRQSEHFYVIVYDLKNPKFLVIDSMSINVSIESKYGILPHRMHELFVQYLRFVNHAQADVIAQLRPKRHIMEWCSMENKVDCGIFVMRHMEAYNGENMEAWNCGFDTDLKKQKNQINWLRSKYAAKMLLSKKNINRRTVIDEMDTFDARDEINKGVFGSRNGIRWNWNSSRNLTLK</sequence>
<protein>
    <recommendedName>
        <fullName evidence="6">Ubiquitin-like protease family profile domain-containing protein</fullName>
    </recommendedName>
</protein>
<evidence type="ECO:0000256" key="3">
    <source>
        <dbReference type="ARBA" id="ARBA00022801"/>
    </source>
</evidence>
<proteinExistence type="inferred from homology"/>
<dbReference type="GO" id="GO:0008234">
    <property type="term" value="F:cysteine-type peptidase activity"/>
    <property type="evidence" value="ECO:0007669"/>
    <property type="project" value="InterPro"/>
</dbReference>
<dbReference type="Gene3D" id="3.40.395.10">
    <property type="entry name" value="Adenoviral Proteinase, Chain A"/>
    <property type="match status" value="1"/>
</dbReference>
<gene>
    <name evidence="7" type="ORF">OSB04_005219</name>
</gene>
<evidence type="ECO:0000256" key="4">
    <source>
        <dbReference type="SAM" id="MobiDB-lite"/>
    </source>
</evidence>
<evidence type="ECO:0000313" key="8">
    <source>
        <dbReference type="Proteomes" id="UP001172457"/>
    </source>
</evidence>
<dbReference type="EMBL" id="JARYMX010000002">
    <property type="protein sequence ID" value="KAJ9560059.1"/>
    <property type="molecule type" value="Genomic_DNA"/>
</dbReference>
<feature type="region of interest" description="Disordered" evidence="4">
    <location>
        <begin position="411"/>
        <end position="440"/>
    </location>
</feature>
<organism evidence="7 8">
    <name type="scientific">Centaurea solstitialis</name>
    <name type="common">yellow star-thistle</name>
    <dbReference type="NCBI Taxonomy" id="347529"/>
    <lineage>
        <taxon>Eukaryota</taxon>
        <taxon>Viridiplantae</taxon>
        <taxon>Streptophyta</taxon>
        <taxon>Embryophyta</taxon>
        <taxon>Tracheophyta</taxon>
        <taxon>Spermatophyta</taxon>
        <taxon>Magnoliopsida</taxon>
        <taxon>eudicotyledons</taxon>
        <taxon>Gunneridae</taxon>
        <taxon>Pentapetalae</taxon>
        <taxon>asterids</taxon>
        <taxon>campanulids</taxon>
        <taxon>Asterales</taxon>
        <taxon>Asteraceae</taxon>
        <taxon>Carduoideae</taxon>
        <taxon>Cardueae</taxon>
        <taxon>Centaureinae</taxon>
        <taxon>Centaurea</taxon>
    </lineage>
</organism>
<evidence type="ECO:0000259" key="6">
    <source>
        <dbReference type="Pfam" id="PF02902"/>
    </source>
</evidence>
<dbReference type="GO" id="GO:0006508">
    <property type="term" value="P:proteolysis"/>
    <property type="evidence" value="ECO:0007669"/>
    <property type="project" value="UniProtKB-KW"/>
</dbReference>
<dbReference type="PANTHER" id="PTHR34835">
    <property type="entry name" value="OS07G0283600 PROTEIN-RELATED"/>
    <property type="match status" value="1"/>
</dbReference>
<dbReference type="InterPro" id="IPR003653">
    <property type="entry name" value="Peptidase_C48_C"/>
</dbReference>
<dbReference type="PANTHER" id="PTHR34835:SF90">
    <property type="entry name" value="AMINOTRANSFERASE-LIKE PLANT MOBILE DOMAIN-CONTAINING PROTEIN"/>
    <property type="match status" value="1"/>
</dbReference>
<evidence type="ECO:0000256" key="2">
    <source>
        <dbReference type="ARBA" id="ARBA00022670"/>
    </source>
</evidence>
<feature type="signal peptide" evidence="5">
    <location>
        <begin position="1"/>
        <end position="27"/>
    </location>
</feature>
<dbReference type="AlphaFoldDB" id="A0AA38WRB1"/>
<comment type="caution">
    <text evidence="7">The sequence shown here is derived from an EMBL/GenBank/DDBJ whole genome shotgun (WGS) entry which is preliminary data.</text>
</comment>
<dbReference type="Proteomes" id="UP001172457">
    <property type="component" value="Chromosome 2"/>
</dbReference>